<evidence type="ECO:0000313" key="1">
    <source>
        <dbReference type="EMBL" id="GIH02879.1"/>
    </source>
</evidence>
<accession>A0A8J3Q361</accession>
<name>A0A8J3Q361_9ACTN</name>
<protein>
    <submittedName>
        <fullName evidence="1">Uncharacterized protein</fullName>
    </submittedName>
</protein>
<dbReference type="AlphaFoldDB" id="A0A8J3Q361"/>
<dbReference type="Proteomes" id="UP000612899">
    <property type="component" value="Unassembled WGS sequence"/>
</dbReference>
<dbReference type="EMBL" id="BONY01000004">
    <property type="protein sequence ID" value="GIH02879.1"/>
    <property type="molecule type" value="Genomic_DNA"/>
</dbReference>
<organism evidence="1 2">
    <name type="scientific">Rhizocola hellebori</name>
    <dbReference type="NCBI Taxonomy" id="1392758"/>
    <lineage>
        <taxon>Bacteria</taxon>
        <taxon>Bacillati</taxon>
        <taxon>Actinomycetota</taxon>
        <taxon>Actinomycetes</taxon>
        <taxon>Micromonosporales</taxon>
        <taxon>Micromonosporaceae</taxon>
        <taxon>Rhizocola</taxon>
    </lineage>
</organism>
<evidence type="ECO:0000313" key="2">
    <source>
        <dbReference type="Proteomes" id="UP000612899"/>
    </source>
</evidence>
<proteinExistence type="predicted"/>
<comment type="caution">
    <text evidence="1">The sequence shown here is derived from an EMBL/GenBank/DDBJ whole genome shotgun (WGS) entry which is preliminary data.</text>
</comment>
<sequence>MPQAIAAPTTKAFGFTAAAARGAPALARVMGKVMMLAMVAYWPVP</sequence>
<reference evidence="1" key="1">
    <citation type="submission" date="2021-01" db="EMBL/GenBank/DDBJ databases">
        <title>Whole genome shotgun sequence of Rhizocola hellebori NBRC 109834.</title>
        <authorList>
            <person name="Komaki H."/>
            <person name="Tamura T."/>
        </authorList>
    </citation>
    <scope>NUCLEOTIDE SEQUENCE</scope>
    <source>
        <strain evidence="1">NBRC 109834</strain>
    </source>
</reference>
<gene>
    <name evidence="1" type="ORF">Rhe02_09460</name>
</gene>
<keyword evidence="2" id="KW-1185">Reference proteome</keyword>